<dbReference type="InterPro" id="IPR013024">
    <property type="entry name" value="GGCT-like"/>
</dbReference>
<evidence type="ECO:0000313" key="6">
    <source>
        <dbReference type="Proteomes" id="UP000271098"/>
    </source>
</evidence>
<name>A0A183E7B3_9BILA</name>
<dbReference type="GO" id="GO:0061929">
    <property type="term" value="F:gamma-glutamylaminecyclotransferase activity"/>
    <property type="evidence" value="ECO:0007669"/>
    <property type="project" value="InterPro"/>
</dbReference>
<evidence type="ECO:0000256" key="1">
    <source>
        <dbReference type="ARBA" id="ARBA00008861"/>
    </source>
</evidence>
<feature type="domain" description="Gamma-glutamylcyclotransferase AIG2-like" evidence="4">
    <location>
        <begin position="13"/>
        <end position="125"/>
    </location>
</feature>
<dbReference type="InterPro" id="IPR009288">
    <property type="entry name" value="AIG2-like_dom"/>
</dbReference>
<evidence type="ECO:0000313" key="7">
    <source>
        <dbReference type="WBParaSite" id="GPUH_0001687601-mRNA-1"/>
    </source>
</evidence>
<evidence type="ECO:0000256" key="3">
    <source>
        <dbReference type="RuleBase" id="RU367036"/>
    </source>
</evidence>
<dbReference type="Gene3D" id="3.10.490.10">
    <property type="entry name" value="Gamma-glutamyl cyclotransferase-like"/>
    <property type="match status" value="1"/>
</dbReference>
<evidence type="ECO:0000259" key="4">
    <source>
        <dbReference type="Pfam" id="PF06094"/>
    </source>
</evidence>
<gene>
    <name evidence="5" type="ORF">GPUH_LOCUS16855</name>
</gene>
<dbReference type="SUPFAM" id="SSF110857">
    <property type="entry name" value="Gamma-glutamyl cyclotransferase-like"/>
    <property type="match status" value="1"/>
</dbReference>
<dbReference type="EMBL" id="UYRT01084320">
    <property type="protein sequence ID" value="VDN28686.1"/>
    <property type="molecule type" value="Genomic_DNA"/>
</dbReference>
<feature type="active site" description="Proton acceptor" evidence="2">
    <location>
        <position position="91"/>
    </location>
</feature>
<dbReference type="AlphaFoldDB" id="A0A183E7B3"/>
<dbReference type="CDD" id="cd06661">
    <property type="entry name" value="GGCT_like"/>
    <property type="match status" value="1"/>
</dbReference>
<reference evidence="7" key="1">
    <citation type="submission" date="2016-06" db="UniProtKB">
        <authorList>
            <consortium name="WormBaseParasite"/>
        </authorList>
    </citation>
    <scope>IDENTIFICATION</scope>
</reference>
<comment type="similarity">
    <text evidence="1 3">Belongs to the gamma-glutamylcyclotransferase family.</text>
</comment>
<accession>A0A183E7B3</accession>
<dbReference type="OrthoDB" id="113620at2759"/>
<proteinExistence type="inferred from homology"/>
<dbReference type="Proteomes" id="UP000271098">
    <property type="component" value="Unassembled WGS sequence"/>
</dbReference>
<dbReference type="InterPro" id="IPR039126">
    <property type="entry name" value="GGACT"/>
</dbReference>
<organism evidence="7">
    <name type="scientific">Gongylonema pulchrum</name>
    <dbReference type="NCBI Taxonomy" id="637853"/>
    <lineage>
        <taxon>Eukaryota</taxon>
        <taxon>Metazoa</taxon>
        <taxon>Ecdysozoa</taxon>
        <taxon>Nematoda</taxon>
        <taxon>Chromadorea</taxon>
        <taxon>Rhabditida</taxon>
        <taxon>Spirurina</taxon>
        <taxon>Spiruromorpha</taxon>
        <taxon>Spiruroidea</taxon>
        <taxon>Gongylonematidae</taxon>
        <taxon>Gongylonema</taxon>
    </lineage>
</organism>
<sequence>MPNAGNIAQRLLVFVYGTLKRGEPNAYIMTNPATGSQKFIGCGRTVNAYPMVIASRYNIPFCLEKPGIGRQVTGEVYEVDEQKLKALDELEEHPTFYKRQLQQIEMDHNETVTAWIYLLPKWKANSLEDCTDYLETYNSNGPHNRPYVERSVPVNS</sequence>
<keyword evidence="6" id="KW-1185">Reference proteome</keyword>
<dbReference type="WBParaSite" id="GPUH_0001687601-mRNA-1">
    <property type="protein sequence ID" value="GPUH_0001687601-mRNA-1"/>
    <property type="gene ID" value="GPUH_0001687601"/>
</dbReference>
<dbReference type="PANTHER" id="PTHR12510">
    <property type="entry name" value="TROPONIN C-AKIN-1 PROTEIN"/>
    <property type="match status" value="1"/>
</dbReference>
<evidence type="ECO:0000313" key="5">
    <source>
        <dbReference type="EMBL" id="VDN28686.1"/>
    </source>
</evidence>
<protein>
    <recommendedName>
        <fullName evidence="3">Gamma-glutamylcyclotransferase family protein</fullName>
    </recommendedName>
</protein>
<dbReference type="InterPro" id="IPR036568">
    <property type="entry name" value="GGCT-like_sf"/>
</dbReference>
<dbReference type="GO" id="GO:0005829">
    <property type="term" value="C:cytosol"/>
    <property type="evidence" value="ECO:0007669"/>
    <property type="project" value="TreeGrafter"/>
</dbReference>
<dbReference type="Pfam" id="PF06094">
    <property type="entry name" value="GGACT"/>
    <property type="match status" value="1"/>
</dbReference>
<dbReference type="PANTHER" id="PTHR12510:SF4">
    <property type="entry name" value="GAMMA-GLUTAMYLAMINECYCLOTRANSFERASE"/>
    <property type="match status" value="1"/>
</dbReference>
<reference evidence="5 6" key="2">
    <citation type="submission" date="2018-11" db="EMBL/GenBank/DDBJ databases">
        <authorList>
            <consortium name="Pathogen Informatics"/>
        </authorList>
    </citation>
    <scope>NUCLEOTIDE SEQUENCE [LARGE SCALE GENOMIC DNA]</scope>
</reference>
<evidence type="ECO:0000256" key="2">
    <source>
        <dbReference type="PIRSR" id="PIRSR639126-1"/>
    </source>
</evidence>